<keyword evidence="2" id="KW-0472">Membrane</keyword>
<keyword evidence="2" id="KW-1133">Transmembrane helix</keyword>
<reference evidence="4" key="1">
    <citation type="journal article" date="2020" name="Stud. Mycol.">
        <title>101 Dothideomycetes genomes: a test case for predicting lifestyles and emergence of pathogens.</title>
        <authorList>
            <person name="Haridas S."/>
            <person name="Albert R."/>
            <person name="Binder M."/>
            <person name="Bloem J."/>
            <person name="Labutti K."/>
            <person name="Salamov A."/>
            <person name="Andreopoulos B."/>
            <person name="Baker S."/>
            <person name="Barry K."/>
            <person name="Bills G."/>
            <person name="Bluhm B."/>
            <person name="Cannon C."/>
            <person name="Castanera R."/>
            <person name="Culley D."/>
            <person name="Daum C."/>
            <person name="Ezra D."/>
            <person name="Gonzalez J."/>
            <person name="Henrissat B."/>
            <person name="Kuo A."/>
            <person name="Liang C."/>
            <person name="Lipzen A."/>
            <person name="Lutzoni F."/>
            <person name="Magnuson J."/>
            <person name="Mondo S."/>
            <person name="Nolan M."/>
            <person name="Ohm R."/>
            <person name="Pangilinan J."/>
            <person name="Park H.-J."/>
            <person name="Ramirez L."/>
            <person name="Alfaro M."/>
            <person name="Sun H."/>
            <person name="Tritt A."/>
            <person name="Yoshinaga Y."/>
            <person name="Zwiers L.-H."/>
            <person name="Turgeon B."/>
            <person name="Goodwin S."/>
            <person name="Spatafora J."/>
            <person name="Crous P."/>
            <person name="Grigoriev I."/>
        </authorList>
    </citation>
    <scope>NUCLEOTIDE SEQUENCE</scope>
    <source>
        <strain evidence="4">CBS 122368</strain>
    </source>
</reference>
<proteinExistence type="predicted"/>
<accession>A0A6A6IIE7</accession>
<sequence length="208" mass="22377">MLTFTYLSLFAAAVSLAQESTSQSGDGFILPSMDAAEFTRSTKASTKSTAAAKTTRRASTTRHSSTFKTATITGSDTQSAKSTPPVSVLEVASSTFSFSSTDMPASEPVQSSKSRRRLSAVAIAGIFLGILIVIGIVGGLVLYHRWLIRQENMYKAKQQDPDCDELQQASEYRYSSVPESSLPEFVSSGSGKSKQGWAQKLRGIGIRR</sequence>
<feature type="region of interest" description="Disordered" evidence="1">
    <location>
        <begin position="175"/>
        <end position="208"/>
    </location>
</feature>
<evidence type="ECO:0000256" key="1">
    <source>
        <dbReference type="SAM" id="MobiDB-lite"/>
    </source>
</evidence>
<feature type="chain" id="PRO_5025469245" description="Mid2 domain-containing protein" evidence="3">
    <location>
        <begin position="18"/>
        <end position="208"/>
    </location>
</feature>
<feature type="signal peptide" evidence="3">
    <location>
        <begin position="1"/>
        <end position="17"/>
    </location>
</feature>
<feature type="transmembrane region" description="Helical" evidence="2">
    <location>
        <begin position="118"/>
        <end position="143"/>
    </location>
</feature>
<feature type="compositionally biased region" description="Low complexity" evidence="1">
    <location>
        <begin position="44"/>
        <end position="53"/>
    </location>
</feature>
<evidence type="ECO:0000256" key="3">
    <source>
        <dbReference type="SAM" id="SignalP"/>
    </source>
</evidence>
<keyword evidence="5" id="KW-1185">Reference proteome</keyword>
<dbReference type="Pfam" id="PF05808">
    <property type="entry name" value="Podoplanin"/>
    <property type="match status" value="1"/>
</dbReference>
<evidence type="ECO:0000313" key="4">
    <source>
        <dbReference type="EMBL" id="KAF2250385.1"/>
    </source>
</evidence>
<protein>
    <recommendedName>
        <fullName evidence="6">Mid2 domain-containing protein</fullName>
    </recommendedName>
</protein>
<dbReference type="AlphaFoldDB" id="A0A6A6IIE7"/>
<dbReference type="EMBL" id="ML987194">
    <property type="protein sequence ID" value="KAF2250385.1"/>
    <property type="molecule type" value="Genomic_DNA"/>
</dbReference>
<dbReference type="Proteomes" id="UP000800094">
    <property type="component" value="Unassembled WGS sequence"/>
</dbReference>
<evidence type="ECO:0000256" key="2">
    <source>
        <dbReference type="SAM" id="Phobius"/>
    </source>
</evidence>
<organism evidence="4 5">
    <name type="scientific">Trematosphaeria pertusa</name>
    <dbReference type="NCBI Taxonomy" id="390896"/>
    <lineage>
        <taxon>Eukaryota</taxon>
        <taxon>Fungi</taxon>
        <taxon>Dikarya</taxon>
        <taxon>Ascomycota</taxon>
        <taxon>Pezizomycotina</taxon>
        <taxon>Dothideomycetes</taxon>
        <taxon>Pleosporomycetidae</taxon>
        <taxon>Pleosporales</taxon>
        <taxon>Massarineae</taxon>
        <taxon>Trematosphaeriaceae</taxon>
        <taxon>Trematosphaeria</taxon>
    </lineage>
</organism>
<feature type="region of interest" description="Disordered" evidence="1">
    <location>
        <begin position="44"/>
        <end position="84"/>
    </location>
</feature>
<gene>
    <name evidence="4" type="ORF">BU26DRAFT_564239</name>
</gene>
<keyword evidence="3" id="KW-0732">Signal</keyword>
<evidence type="ECO:0000313" key="5">
    <source>
        <dbReference type="Proteomes" id="UP000800094"/>
    </source>
</evidence>
<dbReference type="GeneID" id="54586598"/>
<evidence type="ECO:0008006" key="6">
    <source>
        <dbReference type="Google" id="ProtNLM"/>
    </source>
</evidence>
<keyword evidence="2" id="KW-0812">Transmembrane</keyword>
<dbReference type="RefSeq" id="XP_033685389.1">
    <property type="nucleotide sequence ID" value="XM_033833268.1"/>
</dbReference>
<name>A0A6A6IIE7_9PLEO</name>
<feature type="compositionally biased region" description="Polar residues" evidence="1">
    <location>
        <begin position="67"/>
        <end position="84"/>
    </location>
</feature>